<protein>
    <submittedName>
        <fullName evidence="4">Enoyl-CoA hydratase</fullName>
    </submittedName>
</protein>
<dbReference type="PANTHER" id="PTHR11941">
    <property type="entry name" value="ENOYL-COA HYDRATASE-RELATED"/>
    <property type="match status" value="1"/>
</dbReference>
<accession>A0A1L3SWM2</accession>
<dbReference type="Proteomes" id="UP000182840">
    <property type="component" value="Chromosome"/>
</dbReference>
<dbReference type="InterPro" id="IPR029045">
    <property type="entry name" value="ClpP/crotonase-like_dom_sf"/>
</dbReference>
<organism evidence="4 5">
    <name type="scientific">Aquibium oceanicum</name>
    <dbReference type="NCBI Taxonomy" id="1670800"/>
    <lineage>
        <taxon>Bacteria</taxon>
        <taxon>Pseudomonadati</taxon>
        <taxon>Pseudomonadota</taxon>
        <taxon>Alphaproteobacteria</taxon>
        <taxon>Hyphomicrobiales</taxon>
        <taxon>Phyllobacteriaceae</taxon>
        <taxon>Aquibium</taxon>
    </lineage>
</organism>
<keyword evidence="2" id="KW-0456">Lyase</keyword>
<reference evidence="5" key="1">
    <citation type="submission" date="2016-11" db="EMBL/GenBank/DDBJ databases">
        <title>Mesorhizobium oceanicum sp. nov., isolated from deep seawater in South China Sea.</title>
        <authorList>
            <person name="Fu G.-Y."/>
        </authorList>
    </citation>
    <scope>NUCLEOTIDE SEQUENCE [LARGE SCALE GENOMIC DNA]</scope>
    <source>
        <strain evidence="5">B7</strain>
    </source>
</reference>
<dbReference type="SUPFAM" id="SSF52096">
    <property type="entry name" value="ClpP/crotonase"/>
    <property type="match status" value="1"/>
</dbReference>
<dbReference type="STRING" id="1670800.BSQ44_21960"/>
<dbReference type="EMBL" id="CP018171">
    <property type="protein sequence ID" value="APH73744.1"/>
    <property type="molecule type" value="Genomic_DNA"/>
</dbReference>
<dbReference type="PANTHER" id="PTHR11941:SF54">
    <property type="entry name" value="ENOYL-COA HYDRATASE, MITOCHONDRIAL"/>
    <property type="match status" value="1"/>
</dbReference>
<gene>
    <name evidence="4" type="ORF">BSQ44_21960</name>
</gene>
<evidence type="ECO:0000256" key="3">
    <source>
        <dbReference type="RuleBase" id="RU003707"/>
    </source>
</evidence>
<proteinExistence type="inferred from homology"/>
<dbReference type="RefSeq" id="WP_072607207.1">
    <property type="nucleotide sequence ID" value="NZ_CP018171.1"/>
</dbReference>
<dbReference type="InterPro" id="IPR001753">
    <property type="entry name" value="Enoyl-CoA_hydra/iso"/>
</dbReference>
<dbReference type="InterPro" id="IPR018376">
    <property type="entry name" value="Enoyl-CoA_hyd/isom_CS"/>
</dbReference>
<dbReference type="GO" id="GO:0016829">
    <property type="term" value="F:lyase activity"/>
    <property type="evidence" value="ECO:0007669"/>
    <property type="project" value="UniProtKB-KW"/>
</dbReference>
<name>A0A1L3SWM2_9HYPH</name>
<dbReference type="PROSITE" id="PS00166">
    <property type="entry name" value="ENOYL_COA_HYDRATASE"/>
    <property type="match status" value="1"/>
</dbReference>
<dbReference type="GO" id="GO:0006635">
    <property type="term" value="P:fatty acid beta-oxidation"/>
    <property type="evidence" value="ECO:0007669"/>
    <property type="project" value="TreeGrafter"/>
</dbReference>
<evidence type="ECO:0000256" key="1">
    <source>
        <dbReference type="ARBA" id="ARBA00005254"/>
    </source>
</evidence>
<dbReference type="Gene3D" id="1.10.12.10">
    <property type="entry name" value="Lyase 2-enoyl-coa Hydratase, Chain A, domain 2"/>
    <property type="match status" value="1"/>
</dbReference>
<evidence type="ECO:0000313" key="4">
    <source>
        <dbReference type="EMBL" id="APH73744.1"/>
    </source>
</evidence>
<dbReference type="Pfam" id="PF00378">
    <property type="entry name" value="ECH_1"/>
    <property type="match status" value="1"/>
</dbReference>
<sequence length="261" mass="28090">MDGTDEADRELLIAEKGHIRLLTMNRPQRSNAMTYAMREQLIDAFLDADADPEVRVIVITGMGDRAFCSGSDLNEAPRNDRGLGPMSTSDRLVYEVVSEVGKPVIAALNGSAVAGGLELTLACDILLAVETARLGFPEAKVGMGALFGSVVLPRTIPPSIAYELLFTGRLCTAQEAERWGLVGRLVPQGEALSAALELAETIAANAPLSTRRIKEMARKSFGLPLSAALRLNVGPNPYASEDRIEGAKAYLEKRKPVWKGR</sequence>
<comment type="similarity">
    <text evidence="1 3">Belongs to the enoyl-CoA hydratase/isomerase family.</text>
</comment>
<dbReference type="KEGG" id="meso:BSQ44_21960"/>
<dbReference type="AlphaFoldDB" id="A0A1L3SWM2"/>
<evidence type="ECO:0000313" key="5">
    <source>
        <dbReference type="Proteomes" id="UP000182840"/>
    </source>
</evidence>
<keyword evidence="5" id="KW-1185">Reference proteome</keyword>
<dbReference type="Gene3D" id="3.90.226.10">
    <property type="entry name" value="2-enoyl-CoA Hydratase, Chain A, domain 1"/>
    <property type="match status" value="1"/>
</dbReference>
<evidence type="ECO:0000256" key="2">
    <source>
        <dbReference type="ARBA" id="ARBA00023239"/>
    </source>
</evidence>
<dbReference type="CDD" id="cd06558">
    <property type="entry name" value="crotonase-like"/>
    <property type="match status" value="1"/>
</dbReference>
<dbReference type="OrthoDB" id="9807606at2"/>
<dbReference type="InterPro" id="IPR014748">
    <property type="entry name" value="Enoyl-CoA_hydra_C"/>
</dbReference>